<gene>
    <name evidence="1" type="ORF">ACCAA_1390011</name>
</gene>
<proteinExistence type="predicted"/>
<protein>
    <submittedName>
        <fullName evidence="1">Transposase</fullName>
    </submittedName>
</protein>
<keyword evidence="2" id="KW-1185">Reference proteome</keyword>
<name>A0A1A8XKH8_9PROT</name>
<reference evidence="1 2" key="1">
    <citation type="submission" date="2016-06" db="EMBL/GenBank/DDBJ databases">
        <authorList>
            <person name="Kjaerup R.B."/>
            <person name="Dalgaard T.S."/>
            <person name="Juul-Madsen H.R."/>
        </authorList>
    </citation>
    <scope>NUCLEOTIDE SEQUENCE [LARGE SCALE GENOMIC DNA]</scope>
    <source>
        <strain evidence="1">3</strain>
    </source>
</reference>
<dbReference type="EMBL" id="FLQX01000045">
    <property type="protein sequence ID" value="SBT04443.1"/>
    <property type="molecule type" value="Genomic_DNA"/>
</dbReference>
<evidence type="ECO:0000313" key="1">
    <source>
        <dbReference type="EMBL" id="SBT04443.1"/>
    </source>
</evidence>
<sequence>MEKQTDDKVAVSMVETSQASFPSLRIVSFDQGFHSPSNREALEQQLDLVAMPKKGRLSVADRERETEPGFVKARHKHSAVESAINGLENFGLDLCPDHGIHGFKRYVALAVLARNIHRLGVVVRERNARAKPRVPEPQKLAA</sequence>
<dbReference type="Proteomes" id="UP000199169">
    <property type="component" value="Unassembled WGS sequence"/>
</dbReference>
<accession>A0A1A8XKH8</accession>
<dbReference type="RefSeq" id="WP_186406021.1">
    <property type="nucleotide sequence ID" value="NZ_FLQX01000045.1"/>
</dbReference>
<organism evidence="1 2">
    <name type="scientific">Candidatus Accumulibacter aalborgensis</name>
    <dbReference type="NCBI Taxonomy" id="1860102"/>
    <lineage>
        <taxon>Bacteria</taxon>
        <taxon>Pseudomonadati</taxon>
        <taxon>Pseudomonadota</taxon>
        <taxon>Betaproteobacteria</taxon>
        <taxon>Candidatus Accumulibacter</taxon>
    </lineage>
</organism>
<evidence type="ECO:0000313" key="2">
    <source>
        <dbReference type="Proteomes" id="UP000199169"/>
    </source>
</evidence>
<dbReference type="AlphaFoldDB" id="A0A1A8XKH8"/>